<name>T1K107_TETUR</name>
<reference evidence="1" key="2">
    <citation type="submission" date="2015-06" db="UniProtKB">
        <authorList>
            <consortium name="EnsemblMetazoa"/>
        </authorList>
    </citation>
    <scope>IDENTIFICATION</scope>
</reference>
<proteinExistence type="predicted"/>
<dbReference type="EnsemblMetazoa" id="tetur03g09760.1">
    <property type="protein sequence ID" value="tetur03g09760.1"/>
    <property type="gene ID" value="tetur03g09760"/>
</dbReference>
<evidence type="ECO:0000313" key="1">
    <source>
        <dbReference type="EnsemblMetazoa" id="tetur03g09760.1"/>
    </source>
</evidence>
<dbReference type="HOGENOM" id="CLU_2226520_0_0_1"/>
<evidence type="ECO:0000313" key="2">
    <source>
        <dbReference type="Proteomes" id="UP000015104"/>
    </source>
</evidence>
<keyword evidence="2" id="KW-1185">Reference proteome</keyword>
<dbReference type="EMBL" id="CAEY01001146">
    <property type="status" value="NOT_ANNOTATED_CDS"/>
    <property type="molecule type" value="Genomic_DNA"/>
</dbReference>
<dbReference type="Proteomes" id="UP000015104">
    <property type="component" value="Unassembled WGS sequence"/>
</dbReference>
<accession>T1K107</accession>
<reference evidence="2" key="1">
    <citation type="submission" date="2011-08" db="EMBL/GenBank/DDBJ databases">
        <authorList>
            <person name="Rombauts S."/>
        </authorList>
    </citation>
    <scope>NUCLEOTIDE SEQUENCE</scope>
    <source>
        <strain evidence="2">London</strain>
    </source>
</reference>
<dbReference type="AlphaFoldDB" id="T1K107"/>
<organism evidence="1 2">
    <name type="scientific">Tetranychus urticae</name>
    <name type="common">Two-spotted spider mite</name>
    <dbReference type="NCBI Taxonomy" id="32264"/>
    <lineage>
        <taxon>Eukaryota</taxon>
        <taxon>Metazoa</taxon>
        <taxon>Ecdysozoa</taxon>
        <taxon>Arthropoda</taxon>
        <taxon>Chelicerata</taxon>
        <taxon>Arachnida</taxon>
        <taxon>Acari</taxon>
        <taxon>Acariformes</taxon>
        <taxon>Trombidiformes</taxon>
        <taxon>Prostigmata</taxon>
        <taxon>Eleutherengona</taxon>
        <taxon>Raphignathae</taxon>
        <taxon>Tetranychoidea</taxon>
        <taxon>Tetranychidae</taxon>
        <taxon>Tetranychus</taxon>
    </lineage>
</organism>
<sequence>MDKLAVQLFDKINQIQMKDLEKIVEEVREKRDFEPLVRELTKIIEEIQRSGQFSVCIKTNGIILFYWNSVTSPSQTTRISQTNHLALATETFSFCFTQATAAKTRY</sequence>
<protein>
    <submittedName>
        <fullName evidence="1">Uncharacterized protein</fullName>
    </submittedName>
</protein>